<keyword evidence="4" id="KW-1185">Reference proteome</keyword>
<protein>
    <recommendedName>
        <fullName evidence="2">Tr-type G domain-containing protein</fullName>
    </recommendedName>
</protein>
<evidence type="ECO:0000259" key="2">
    <source>
        <dbReference type="Pfam" id="PF00009"/>
    </source>
</evidence>
<dbReference type="Gene3D" id="3.40.50.300">
    <property type="entry name" value="P-loop containing nucleotide triphosphate hydrolases"/>
    <property type="match status" value="1"/>
</dbReference>
<dbReference type="Proteomes" id="UP001562354">
    <property type="component" value="Unassembled WGS sequence"/>
</dbReference>
<reference evidence="3 4" key="1">
    <citation type="submission" date="2024-07" db="EMBL/GenBank/DDBJ databases">
        <title>Draft sequence of the Neodothiora populina.</title>
        <authorList>
            <person name="Drown D.D."/>
            <person name="Schuette U.S."/>
            <person name="Buechlein A.B."/>
            <person name="Rusch D.R."/>
            <person name="Winton L.W."/>
            <person name="Adams G.A."/>
        </authorList>
    </citation>
    <scope>NUCLEOTIDE SEQUENCE [LARGE SCALE GENOMIC DNA]</scope>
    <source>
        <strain evidence="3 4">CPC 39397</strain>
    </source>
</reference>
<evidence type="ECO:0000313" key="4">
    <source>
        <dbReference type="Proteomes" id="UP001562354"/>
    </source>
</evidence>
<dbReference type="Pfam" id="PF00009">
    <property type="entry name" value="GTP_EFTU"/>
    <property type="match status" value="1"/>
</dbReference>
<dbReference type="PANTHER" id="PTHR43721:SF30">
    <property type="entry name" value="TR-TYPE G DOMAIN-CONTAINING PROTEIN"/>
    <property type="match status" value="1"/>
</dbReference>
<dbReference type="Gene3D" id="2.40.30.10">
    <property type="entry name" value="Translation factors"/>
    <property type="match status" value="1"/>
</dbReference>
<name>A0ABR3PB43_9PEZI</name>
<dbReference type="EMBL" id="JBFMKM010000010">
    <property type="protein sequence ID" value="KAL1303324.1"/>
    <property type="molecule type" value="Genomic_DNA"/>
</dbReference>
<sequence length="861" mass="93348">MASIFTYETDIPRVSSPWLRQLAIVDSPGIDTETSALEGETKSSLDVERITRLEAEPQDGPVEYKLHLLLRSRRNFTHMSTVTDVPGTSYPNTKYNGPHSAKSVSELSLNTSAATQQSRQHRLEQLTTQLLWRLQQSSPHHASSSTNVVLPSFPEALPELRAPPRPAKLLHGLEESQGALYEIGVSDDGSFVGLAEDEMRESLNNLRAMAACLGCVVEVQRLVDVGWCSWRDDQSLRDMANITKHKSKLVVAEALIKPYLDRINANTPTKDVHSGPETRKTDQGRTDEQAPTQLRVAFTGPTMSGKSSLLGALSTGTLDNGRGQSRLSMLKHRHEISSGITSSITQELIGYRDETNGDIDIINFASKGISSWIDMHAAATQGRLVFASDSAGHPRYRRTTVRGLVGWSPHWAILCVPADDEGDPSGKVGSTPSTANVLGPTATDIDLAAAHLDLCLRLQLPLVVAITKFDVASRTGLRLTLAKLLSIIKVARRKPILIANPPEPMKQGDPQKVLNEQVQRVQKAIVPLLEDPHLFVPIIMTSAVQGVGLDVLHALLRELPVPSADAAPAAPHRQDSRTGTALFHVEDVYNKTSSAKSMVISGRLQRGSFSIGDKLILGPFSSSLDESEDSDGQQRPVHSKSLLTSRSFPGALKGSDPLSPKDKVSEQEWRSVVITSIRNLRLPVTTLYADQIGTIGLRLTESNDDHLLAYLKIRKGMVLCNGPSSSISTIIARFKRADVGSLAVGSQVVLYIASVRASARILSARTPDPSELPTPEILSSTGDPSNVSPMQDHDNAAADEVTDPFLMVTLHFETAKEYVEINTQVLVMPGGGPGFFSNADRREKGAAGLESFVGIIVEVHG</sequence>
<dbReference type="SUPFAM" id="SSF52540">
    <property type="entry name" value="P-loop containing nucleoside triphosphate hydrolases"/>
    <property type="match status" value="1"/>
</dbReference>
<gene>
    <name evidence="3" type="ORF">AAFC00_006726</name>
</gene>
<dbReference type="InterPro" id="IPR050055">
    <property type="entry name" value="EF-Tu_GTPase"/>
</dbReference>
<evidence type="ECO:0000256" key="1">
    <source>
        <dbReference type="SAM" id="MobiDB-lite"/>
    </source>
</evidence>
<feature type="region of interest" description="Disordered" evidence="1">
    <location>
        <begin position="265"/>
        <end position="290"/>
    </location>
</feature>
<dbReference type="GeneID" id="95980425"/>
<comment type="caution">
    <text evidence="3">The sequence shown here is derived from an EMBL/GenBank/DDBJ whole genome shotgun (WGS) entry which is preliminary data.</text>
</comment>
<dbReference type="InterPro" id="IPR027417">
    <property type="entry name" value="P-loop_NTPase"/>
</dbReference>
<evidence type="ECO:0000313" key="3">
    <source>
        <dbReference type="EMBL" id="KAL1303324.1"/>
    </source>
</evidence>
<dbReference type="RefSeq" id="XP_069199599.1">
    <property type="nucleotide sequence ID" value="XM_069346719.1"/>
</dbReference>
<dbReference type="InterPro" id="IPR000795">
    <property type="entry name" value="T_Tr_GTP-bd_dom"/>
</dbReference>
<feature type="domain" description="Tr-type G" evidence="2">
    <location>
        <begin position="295"/>
        <end position="559"/>
    </location>
</feature>
<feature type="compositionally biased region" description="Basic and acidic residues" evidence="1">
    <location>
        <begin position="270"/>
        <end position="288"/>
    </location>
</feature>
<proteinExistence type="predicted"/>
<organism evidence="3 4">
    <name type="scientific">Neodothiora populina</name>
    <dbReference type="NCBI Taxonomy" id="2781224"/>
    <lineage>
        <taxon>Eukaryota</taxon>
        <taxon>Fungi</taxon>
        <taxon>Dikarya</taxon>
        <taxon>Ascomycota</taxon>
        <taxon>Pezizomycotina</taxon>
        <taxon>Dothideomycetes</taxon>
        <taxon>Dothideomycetidae</taxon>
        <taxon>Dothideales</taxon>
        <taxon>Dothioraceae</taxon>
        <taxon>Neodothiora</taxon>
    </lineage>
</organism>
<dbReference type="PANTHER" id="PTHR43721">
    <property type="entry name" value="ELONGATION FACTOR TU-RELATED"/>
    <property type="match status" value="1"/>
</dbReference>
<accession>A0ABR3PB43</accession>